<evidence type="ECO:0000256" key="1">
    <source>
        <dbReference type="ARBA" id="ARBA00004651"/>
    </source>
</evidence>
<dbReference type="GO" id="GO:0016887">
    <property type="term" value="F:ATP hydrolysis activity"/>
    <property type="evidence" value="ECO:0007669"/>
    <property type="project" value="InterPro"/>
</dbReference>
<evidence type="ECO:0000313" key="10">
    <source>
        <dbReference type="Proteomes" id="UP000652013"/>
    </source>
</evidence>
<proteinExistence type="predicted"/>
<dbReference type="Pfam" id="PF00664">
    <property type="entry name" value="ABC_membrane"/>
    <property type="match status" value="1"/>
</dbReference>
<comment type="subcellular location">
    <subcellularLocation>
        <location evidence="1">Cell membrane</location>
        <topology evidence="1">Multi-pass membrane protein</topology>
    </subcellularLocation>
</comment>
<dbReference type="SUPFAM" id="SSF90123">
    <property type="entry name" value="ABC transporter transmembrane region"/>
    <property type="match status" value="1"/>
</dbReference>
<dbReference type="PROSITE" id="PS50929">
    <property type="entry name" value="ABC_TM1F"/>
    <property type="match status" value="1"/>
</dbReference>
<dbReference type="GO" id="GO:0005886">
    <property type="term" value="C:plasma membrane"/>
    <property type="evidence" value="ECO:0007669"/>
    <property type="project" value="UniProtKB-SubCell"/>
</dbReference>
<name>A0A8J3Y958_9ACTN</name>
<dbReference type="PROSITE" id="PS50893">
    <property type="entry name" value="ABC_TRANSPORTER_2"/>
    <property type="match status" value="1"/>
</dbReference>
<reference evidence="9" key="1">
    <citation type="submission" date="2021-01" db="EMBL/GenBank/DDBJ databases">
        <title>Whole genome shotgun sequence of Spirilliplanes yamanashiensis NBRC 15828.</title>
        <authorList>
            <person name="Komaki H."/>
            <person name="Tamura T."/>
        </authorList>
    </citation>
    <scope>NUCLEOTIDE SEQUENCE</scope>
    <source>
        <strain evidence="9">NBRC 15828</strain>
    </source>
</reference>
<dbReference type="AlphaFoldDB" id="A0A8J3Y958"/>
<evidence type="ECO:0000256" key="4">
    <source>
        <dbReference type="ARBA" id="ARBA00023136"/>
    </source>
</evidence>
<dbReference type="RefSeq" id="WP_203939421.1">
    <property type="nucleotide sequence ID" value="NZ_BAAAGJ010000002.1"/>
</dbReference>
<dbReference type="SUPFAM" id="SSF52540">
    <property type="entry name" value="P-loop containing nucleoside triphosphate hydrolases"/>
    <property type="match status" value="1"/>
</dbReference>
<feature type="transmembrane region" description="Helical" evidence="6">
    <location>
        <begin position="35"/>
        <end position="57"/>
    </location>
</feature>
<accession>A0A8J3Y958</accession>
<evidence type="ECO:0000256" key="6">
    <source>
        <dbReference type="SAM" id="Phobius"/>
    </source>
</evidence>
<feature type="domain" description="ABC transmembrane type-1" evidence="8">
    <location>
        <begin position="34"/>
        <end position="313"/>
    </location>
</feature>
<evidence type="ECO:0000256" key="2">
    <source>
        <dbReference type="ARBA" id="ARBA00022692"/>
    </source>
</evidence>
<feature type="domain" description="ABC transporter" evidence="7">
    <location>
        <begin position="322"/>
        <end position="566"/>
    </location>
</feature>
<organism evidence="9 10">
    <name type="scientific">Spirilliplanes yamanashiensis</name>
    <dbReference type="NCBI Taxonomy" id="42233"/>
    <lineage>
        <taxon>Bacteria</taxon>
        <taxon>Bacillati</taxon>
        <taxon>Actinomycetota</taxon>
        <taxon>Actinomycetes</taxon>
        <taxon>Micromonosporales</taxon>
        <taxon>Micromonosporaceae</taxon>
        <taxon>Spirilliplanes</taxon>
    </lineage>
</organism>
<dbReference type="PANTHER" id="PTHR43394">
    <property type="entry name" value="ATP-DEPENDENT PERMEASE MDL1, MITOCHONDRIAL"/>
    <property type="match status" value="1"/>
</dbReference>
<feature type="transmembrane region" description="Helical" evidence="6">
    <location>
        <begin position="284"/>
        <end position="304"/>
    </location>
</feature>
<dbReference type="InterPro" id="IPR039421">
    <property type="entry name" value="Type_1_exporter"/>
</dbReference>
<keyword evidence="4 6" id="KW-0472">Membrane</keyword>
<evidence type="ECO:0000256" key="3">
    <source>
        <dbReference type="ARBA" id="ARBA00022989"/>
    </source>
</evidence>
<dbReference type="GO" id="GO:0005524">
    <property type="term" value="F:ATP binding"/>
    <property type="evidence" value="ECO:0007669"/>
    <property type="project" value="InterPro"/>
</dbReference>
<dbReference type="Pfam" id="PF00005">
    <property type="entry name" value="ABC_tran"/>
    <property type="match status" value="1"/>
</dbReference>
<dbReference type="Proteomes" id="UP000652013">
    <property type="component" value="Unassembled WGS sequence"/>
</dbReference>
<dbReference type="InterPro" id="IPR017871">
    <property type="entry name" value="ABC_transporter-like_CS"/>
</dbReference>
<dbReference type="InterPro" id="IPR027417">
    <property type="entry name" value="P-loop_NTPase"/>
</dbReference>
<dbReference type="GO" id="GO:0015421">
    <property type="term" value="F:ABC-type oligopeptide transporter activity"/>
    <property type="evidence" value="ECO:0007669"/>
    <property type="project" value="TreeGrafter"/>
</dbReference>
<dbReference type="InterPro" id="IPR003439">
    <property type="entry name" value="ABC_transporter-like_ATP-bd"/>
</dbReference>
<feature type="transmembrane region" description="Helical" evidence="6">
    <location>
        <begin position="69"/>
        <end position="87"/>
    </location>
</feature>
<comment type="caution">
    <text evidence="9">The sequence shown here is derived from an EMBL/GenBank/DDBJ whole genome shotgun (WGS) entry which is preliminary data.</text>
</comment>
<evidence type="ECO:0000259" key="7">
    <source>
        <dbReference type="PROSITE" id="PS50893"/>
    </source>
</evidence>
<sequence>MRPLPPEDPGTPDHRGPARFLVWTARRTWRSVTGAMALAVIWFVGQALIPAVVGRAIDALAARDAPALTAWTLAGLGLGVVQALTGITRHRLAVYNWLAAAMRTVQLTVRQAARLGGALPRRLDAGEVVAISTSDIVHVGDAVDISARGTGAVVAIVVVAVIMLSTSVPLGLVVVLGVPLLMAVASLLIRPLHRRQQAYRDAQGRLTGRAADVVAGLRVLRGVGGEDAMAAAYRAESQALRGAGVRVARTESVLEAAQVLLPGLLLAVVTWLGARFAIDGSITVGQLVSFYGYAAFLVAPLRTLTEALDKFTRGHVAARRVVRMLGTTGDLPEPAAPAAAPGGPAELVDAPSGLQVRPGELTAVAAAVPADAAAIADRLGRHAPGAPGAVTLGGVPLDALALDAVRRRILVADNDARLFTGPLRADLDPDGAAGGERMAAAVAAAAAHDVLDALPDGLDSDVAERGRSFSGGQQQRLWLVRALLADPEVLVLVEPTSAVDAHTEARIAARLGAARAGRTTVVCSTSPLVLDRADRVVYVEGGRAVAAGTHRDLLDSCPGYARTVTREED</sequence>
<keyword evidence="3 6" id="KW-1133">Transmembrane helix</keyword>
<feature type="compositionally biased region" description="Low complexity" evidence="5">
    <location>
        <begin position="332"/>
        <end position="346"/>
    </location>
</feature>
<keyword evidence="2 6" id="KW-0812">Transmembrane</keyword>
<dbReference type="Gene3D" id="3.40.50.300">
    <property type="entry name" value="P-loop containing nucleotide triphosphate hydrolases"/>
    <property type="match status" value="1"/>
</dbReference>
<evidence type="ECO:0000256" key="5">
    <source>
        <dbReference type="SAM" id="MobiDB-lite"/>
    </source>
</evidence>
<feature type="transmembrane region" description="Helical" evidence="6">
    <location>
        <begin position="145"/>
        <end position="164"/>
    </location>
</feature>
<keyword evidence="10" id="KW-1185">Reference proteome</keyword>
<protein>
    <submittedName>
        <fullName evidence="9">Multidrug ABC transporter permease</fullName>
    </submittedName>
</protein>
<feature type="transmembrane region" description="Helical" evidence="6">
    <location>
        <begin position="170"/>
        <end position="189"/>
    </location>
</feature>
<dbReference type="PANTHER" id="PTHR43394:SF1">
    <property type="entry name" value="ATP-BINDING CASSETTE SUB-FAMILY B MEMBER 10, MITOCHONDRIAL"/>
    <property type="match status" value="1"/>
</dbReference>
<dbReference type="Gene3D" id="1.20.1560.10">
    <property type="entry name" value="ABC transporter type 1, transmembrane domain"/>
    <property type="match status" value="1"/>
</dbReference>
<dbReference type="EMBL" id="BOOY01000026">
    <property type="protein sequence ID" value="GIJ04188.1"/>
    <property type="molecule type" value="Genomic_DNA"/>
</dbReference>
<gene>
    <name evidence="9" type="ORF">Sya03_35400</name>
</gene>
<dbReference type="PROSITE" id="PS00211">
    <property type="entry name" value="ABC_TRANSPORTER_1"/>
    <property type="match status" value="1"/>
</dbReference>
<feature type="transmembrane region" description="Helical" evidence="6">
    <location>
        <begin position="259"/>
        <end position="278"/>
    </location>
</feature>
<dbReference type="InterPro" id="IPR036640">
    <property type="entry name" value="ABC1_TM_sf"/>
</dbReference>
<dbReference type="InterPro" id="IPR011527">
    <property type="entry name" value="ABC1_TM_dom"/>
</dbReference>
<evidence type="ECO:0000313" key="9">
    <source>
        <dbReference type="EMBL" id="GIJ04188.1"/>
    </source>
</evidence>
<evidence type="ECO:0000259" key="8">
    <source>
        <dbReference type="PROSITE" id="PS50929"/>
    </source>
</evidence>
<feature type="region of interest" description="Disordered" evidence="5">
    <location>
        <begin position="332"/>
        <end position="351"/>
    </location>
</feature>